<name>A0A937FGQ2_9CLOT</name>
<dbReference type="AlphaFoldDB" id="A0A937FGQ2"/>
<feature type="region of interest" description="Disordered" evidence="1">
    <location>
        <begin position="30"/>
        <end position="104"/>
    </location>
</feature>
<dbReference type="RefSeq" id="WP_202768009.1">
    <property type="nucleotide sequence ID" value="NZ_JAESWA010000022.1"/>
</dbReference>
<protein>
    <recommendedName>
        <fullName evidence="5">DUF4476 domain-containing protein</fullName>
    </recommendedName>
</protein>
<accession>A0A937FGQ2</accession>
<comment type="caution">
    <text evidence="3">The sequence shown here is derived from an EMBL/GenBank/DDBJ whole genome shotgun (WGS) entry which is preliminary data.</text>
</comment>
<evidence type="ECO:0000313" key="3">
    <source>
        <dbReference type="EMBL" id="MBL4932665.1"/>
    </source>
</evidence>
<feature type="transmembrane region" description="Helical" evidence="2">
    <location>
        <begin position="5"/>
        <end position="22"/>
    </location>
</feature>
<organism evidence="3 4">
    <name type="scientific">Clostridium paridis</name>
    <dbReference type="NCBI Taxonomy" id="2803863"/>
    <lineage>
        <taxon>Bacteria</taxon>
        <taxon>Bacillati</taxon>
        <taxon>Bacillota</taxon>
        <taxon>Clostridia</taxon>
        <taxon>Eubacteriales</taxon>
        <taxon>Clostridiaceae</taxon>
        <taxon>Clostridium</taxon>
    </lineage>
</organism>
<keyword evidence="4" id="KW-1185">Reference proteome</keyword>
<feature type="compositionally biased region" description="Basic and acidic residues" evidence="1">
    <location>
        <begin position="41"/>
        <end position="103"/>
    </location>
</feature>
<keyword evidence="2" id="KW-1133">Transmembrane helix</keyword>
<evidence type="ECO:0000256" key="1">
    <source>
        <dbReference type="SAM" id="MobiDB-lite"/>
    </source>
</evidence>
<evidence type="ECO:0000256" key="2">
    <source>
        <dbReference type="SAM" id="Phobius"/>
    </source>
</evidence>
<dbReference type="EMBL" id="JAESWA010000022">
    <property type="protein sequence ID" value="MBL4932665.1"/>
    <property type="molecule type" value="Genomic_DNA"/>
</dbReference>
<proteinExistence type="predicted"/>
<keyword evidence="2" id="KW-0812">Transmembrane</keyword>
<reference evidence="3" key="1">
    <citation type="submission" date="2021-01" db="EMBL/GenBank/DDBJ databases">
        <title>Genome public.</title>
        <authorList>
            <person name="Liu C."/>
            <person name="Sun Q."/>
        </authorList>
    </citation>
    <scope>NUCLEOTIDE SEQUENCE</scope>
    <source>
        <strain evidence="3">YIM B02565</strain>
    </source>
</reference>
<gene>
    <name evidence="3" type="ORF">JK634_12695</name>
</gene>
<evidence type="ECO:0000313" key="4">
    <source>
        <dbReference type="Proteomes" id="UP000623681"/>
    </source>
</evidence>
<sequence length="201" mass="22971">MNKKILIIIVIIATAISVYFILKPLNNENDKSGTVQVNKQSLEKKVADTKKDTKQDTKKEDVKAQEEPVKKAEKEDKDDKAVKEEVTPEKNYTDNTKANKEEKDNEDDALTAAMIFKVDKSTIESKMSLTSKAKLLFYAKRLSNFDFARIKQILASDDEVNGAKEIFRILKSRLNSNEYNEVKGILNPYINTDKIEQYIDT</sequence>
<dbReference type="Proteomes" id="UP000623681">
    <property type="component" value="Unassembled WGS sequence"/>
</dbReference>
<evidence type="ECO:0008006" key="5">
    <source>
        <dbReference type="Google" id="ProtNLM"/>
    </source>
</evidence>
<keyword evidence="2" id="KW-0472">Membrane</keyword>